<reference evidence="4" key="2">
    <citation type="journal article" date="2017" name="J. Anim. Genet.">
        <title>Multiple reference genome sequences of hot pepper reveal the massive evolution of plant disease resistance genes by retroduplication.</title>
        <authorList>
            <person name="Kim S."/>
            <person name="Park J."/>
            <person name="Yeom S.-I."/>
            <person name="Kim Y.-M."/>
            <person name="Seo E."/>
            <person name="Kim K.-T."/>
            <person name="Kim M.-S."/>
            <person name="Lee J.M."/>
            <person name="Cheong K."/>
            <person name="Shin H.-S."/>
            <person name="Kim S.-B."/>
            <person name="Han K."/>
            <person name="Lee J."/>
            <person name="Park M."/>
            <person name="Lee H.-A."/>
            <person name="Lee H.-Y."/>
            <person name="Lee Y."/>
            <person name="Oh S."/>
            <person name="Lee J.H."/>
            <person name="Choi E."/>
            <person name="Choi E."/>
            <person name="Lee S.E."/>
            <person name="Jeon J."/>
            <person name="Kim H."/>
            <person name="Choi G."/>
            <person name="Song H."/>
            <person name="Lee J."/>
            <person name="Lee S.-C."/>
            <person name="Kwon J.-K."/>
            <person name="Lee H.-Y."/>
            <person name="Koo N."/>
            <person name="Hong Y."/>
            <person name="Kim R.W."/>
            <person name="Kang W.-H."/>
            <person name="Huh J.H."/>
            <person name="Kang B.-C."/>
            <person name="Yang T.-J."/>
            <person name="Lee Y.-H."/>
            <person name="Bennetzen J.L."/>
            <person name="Choi D."/>
        </authorList>
    </citation>
    <scope>NUCLEOTIDE SEQUENCE [LARGE SCALE GENOMIC DNA]</scope>
    <source>
        <strain evidence="4">cv. PBC81</strain>
    </source>
</reference>
<evidence type="ECO:0000259" key="2">
    <source>
        <dbReference type="PROSITE" id="PS50181"/>
    </source>
</evidence>
<dbReference type="PANTHER" id="PTHR31482">
    <property type="entry name" value="ESTS AU081301(E20138)"/>
    <property type="match status" value="1"/>
</dbReference>
<gene>
    <name evidence="3" type="ORF">CQW23_17489</name>
</gene>
<feature type="signal peptide" evidence="1">
    <location>
        <begin position="1"/>
        <end position="21"/>
    </location>
</feature>
<dbReference type="OrthoDB" id="1249182at2759"/>
<feature type="domain" description="F-box" evidence="2">
    <location>
        <begin position="62"/>
        <end position="108"/>
    </location>
</feature>
<dbReference type="PANTHER" id="PTHR31482:SF16">
    <property type="entry name" value="F-BOX DOMAIN-CONTAINING PROTEIN"/>
    <property type="match status" value="1"/>
</dbReference>
<accession>A0A2G2WDW7</accession>
<evidence type="ECO:0000313" key="4">
    <source>
        <dbReference type="Proteomes" id="UP000224567"/>
    </source>
</evidence>
<organism evidence="3 4">
    <name type="scientific">Capsicum baccatum</name>
    <name type="common">Peruvian pepper</name>
    <dbReference type="NCBI Taxonomy" id="33114"/>
    <lineage>
        <taxon>Eukaryota</taxon>
        <taxon>Viridiplantae</taxon>
        <taxon>Streptophyta</taxon>
        <taxon>Embryophyta</taxon>
        <taxon>Tracheophyta</taxon>
        <taxon>Spermatophyta</taxon>
        <taxon>Magnoliopsida</taxon>
        <taxon>eudicotyledons</taxon>
        <taxon>Gunneridae</taxon>
        <taxon>Pentapetalae</taxon>
        <taxon>asterids</taxon>
        <taxon>lamiids</taxon>
        <taxon>Solanales</taxon>
        <taxon>Solanaceae</taxon>
        <taxon>Solanoideae</taxon>
        <taxon>Capsiceae</taxon>
        <taxon>Capsicum</taxon>
    </lineage>
</organism>
<evidence type="ECO:0000313" key="3">
    <source>
        <dbReference type="EMBL" id="PHT43464.1"/>
    </source>
</evidence>
<proteinExistence type="predicted"/>
<evidence type="ECO:0000256" key="1">
    <source>
        <dbReference type="SAM" id="SignalP"/>
    </source>
</evidence>
<dbReference type="Pfam" id="PF12937">
    <property type="entry name" value="F-box-like"/>
    <property type="match status" value="1"/>
</dbReference>
<sequence>MLFFLVSCFSFMLLKPMGTLSNVWLCEEVVKFLALWFRKGRNAMMKSDVKSKLEKVVEKEEEICLLDLPDLTLECIFERLTPDGLCSMAAVCSSLREKCRSDHLWEKHMKQKWGGLIGSAAYKEWQCYIASRNKASLLMNSRKKRDFRGKFSTIRQLLLNRSKGNEDDRRVGDASAMSSVMDWFLSLESGKFWFPAQVFNREVQNGQVGFMLSCYDAEVSYDCSTNTFSARYPSYPSYGRQIIEEDIDWNRLRAPTVDTPPYVLHVSDCLHDLKPDDHFEIQWRKSKEFPYGWWYGVVGHLETCNGSESSCHCHDSETVLLEFKQYTSGSRWRQTVIDRKDHREVGNEEDGFYGGIRKLYSDKEISLWKSLWPSSTLE</sequence>
<keyword evidence="4" id="KW-1185">Reference proteome</keyword>
<comment type="caution">
    <text evidence="3">The sequence shown here is derived from an EMBL/GenBank/DDBJ whole genome shotgun (WGS) entry which is preliminary data.</text>
</comment>
<dbReference type="Proteomes" id="UP000224567">
    <property type="component" value="Unassembled WGS sequence"/>
</dbReference>
<reference evidence="3 4" key="1">
    <citation type="journal article" date="2017" name="Genome Biol.">
        <title>New reference genome sequences of hot pepper reveal the massive evolution of plant disease-resistance genes by retroduplication.</title>
        <authorList>
            <person name="Kim S."/>
            <person name="Park J."/>
            <person name="Yeom S.I."/>
            <person name="Kim Y.M."/>
            <person name="Seo E."/>
            <person name="Kim K.T."/>
            <person name="Kim M.S."/>
            <person name="Lee J.M."/>
            <person name="Cheong K."/>
            <person name="Shin H.S."/>
            <person name="Kim S.B."/>
            <person name="Han K."/>
            <person name="Lee J."/>
            <person name="Park M."/>
            <person name="Lee H.A."/>
            <person name="Lee H.Y."/>
            <person name="Lee Y."/>
            <person name="Oh S."/>
            <person name="Lee J.H."/>
            <person name="Choi E."/>
            <person name="Choi E."/>
            <person name="Lee S.E."/>
            <person name="Jeon J."/>
            <person name="Kim H."/>
            <person name="Choi G."/>
            <person name="Song H."/>
            <person name="Lee J."/>
            <person name="Lee S.C."/>
            <person name="Kwon J.K."/>
            <person name="Lee H.Y."/>
            <person name="Koo N."/>
            <person name="Hong Y."/>
            <person name="Kim R.W."/>
            <person name="Kang W.H."/>
            <person name="Huh J.H."/>
            <person name="Kang B.C."/>
            <person name="Yang T.J."/>
            <person name="Lee Y.H."/>
            <person name="Bennetzen J.L."/>
            <person name="Choi D."/>
        </authorList>
    </citation>
    <scope>NUCLEOTIDE SEQUENCE [LARGE SCALE GENOMIC DNA]</scope>
    <source>
        <strain evidence="4">cv. PBC81</strain>
    </source>
</reference>
<dbReference type="InterPro" id="IPR036047">
    <property type="entry name" value="F-box-like_dom_sf"/>
</dbReference>
<dbReference type="InterPro" id="IPR001810">
    <property type="entry name" value="F-box_dom"/>
</dbReference>
<dbReference type="SMART" id="SM00256">
    <property type="entry name" value="FBOX"/>
    <property type="match status" value="1"/>
</dbReference>
<dbReference type="STRING" id="33114.A0A2G2WDW7"/>
<dbReference type="Gene3D" id="1.20.1280.50">
    <property type="match status" value="1"/>
</dbReference>
<dbReference type="EMBL" id="MLFT02000007">
    <property type="protein sequence ID" value="PHT43464.1"/>
    <property type="molecule type" value="Genomic_DNA"/>
</dbReference>
<feature type="chain" id="PRO_5013875083" evidence="1">
    <location>
        <begin position="22"/>
        <end position="378"/>
    </location>
</feature>
<dbReference type="SUPFAM" id="SSF81383">
    <property type="entry name" value="F-box domain"/>
    <property type="match status" value="1"/>
</dbReference>
<name>A0A2G2WDW7_CAPBA</name>
<dbReference type="PROSITE" id="PS50181">
    <property type="entry name" value="FBOX"/>
    <property type="match status" value="1"/>
</dbReference>
<dbReference type="AlphaFoldDB" id="A0A2G2WDW7"/>
<protein>
    <submittedName>
        <fullName evidence="3">F-box protein</fullName>
    </submittedName>
</protein>
<keyword evidence="1" id="KW-0732">Signal</keyword>